<dbReference type="GO" id="GO:0005730">
    <property type="term" value="C:nucleolus"/>
    <property type="evidence" value="ECO:0007669"/>
    <property type="project" value="UniProtKB-SubCell"/>
</dbReference>
<evidence type="ECO:0000256" key="18">
    <source>
        <dbReference type="ARBA" id="ARBA00023163"/>
    </source>
</evidence>
<evidence type="ECO:0000256" key="15">
    <source>
        <dbReference type="ARBA" id="ARBA00023015"/>
    </source>
</evidence>
<evidence type="ECO:0000256" key="8">
    <source>
        <dbReference type="ARBA" id="ARBA00022588"/>
    </source>
</evidence>
<comment type="similarity">
    <text evidence="22">Belongs to the ARTD/PARP family.</text>
</comment>
<evidence type="ECO:0000256" key="6">
    <source>
        <dbReference type="ARBA" id="ARBA00022499"/>
    </source>
</evidence>
<keyword evidence="12" id="KW-0677">Repeat</keyword>
<dbReference type="SUPFAM" id="SSF47587">
    <property type="entry name" value="Domain of poly(ADP-ribose) polymerase"/>
    <property type="match status" value="1"/>
</dbReference>
<name>A0A4C1V3G1_EUMVA</name>
<dbReference type="Gene3D" id="3.90.228.10">
    <property type="match status" value="1"/>
</dbReference>
<comment type="subcellular location">
    <subcellularLocation>
        <location evidence="1">Chromosome</location>
    </subcellularLocation>
    <subcellularLocation>
        <location evidence="2">Cytoplasm</location>
        <location evidence="2">Cytosol</location>
    </subcellularLocation>
    <subcellularLocation>
        <location evidence="3">Nucleus</location>
        <location evidence="3">Nucleolus</location>
    </subcellularLocation>
</comment>
<dbReference type="PROSITE" id="PS51059">
    <property type="entry name" value="PARP_CATALYTIC"/>
    <property type="match status" value="1"/>
</dbReference>
<protein>
    <recommendedName>
        <fullName evidence="27">Poly [ADP-ribose] polymerase</fullName>
        <shortName evidence="27">PARP</shortName>
        <ecNumber evidence="27">2.4.2.-</ecNumber>
    </recommendedName>
</protein>
<dbReference type="GO" id="GO:0016779">
    <property type="term" value="F:nucleotidyltransferase activity"/>
    <property type="evidence" value="ECO:0007669"/>
    <property type="project" value="UniProtKB-KW"/>
</dbReference>
<evidence type="ECO:0000313" key="30">
    <source>
        <dbReference type="EMBL" id="GBP32817.1"/>
    </source>
</evidence>
<dbReference type="GO" id="GO:0140806">
    <property type="term" value="F:NAD+-protein-aspartate ADP-ribosyltransferase activity"/>
    <property type="evidence" value="ECO:0007669"/>
    <property type="project" value="RHEA"/>
</dbReference>
<evidence type="ECO:0000256" key="11">
    <source>
        <dbReference type="ARBA" id="ARBA00022695"/>
    </source>
</evidence>
<keyword evidence="6" id="KW-1017">Isopeptide bond</keyword>
<dbReference type="GO" id="GO:0070212">
    <property type="term" value="P:protein poly-ADP-ribosylation"/>
    <property type="evidence" value="ECO:0007669"/>
    <property type="project" value="TreeGrafter"/>
</dbReference>
<keyword evidence="11" id="KW-0548">Nucleotidyltransferase</keyword>
<comment type="catalytic activity">
    <reaction evidence="21">
        <text>L-aspartyl-[protein] + NAD(+) = 4-O-(ADP-D-ribosyl)-L-aspartyl-[protein] + nicotinamide</text>
        <dbReference type="Rhea" id="RHEA:54424"/>
        <dbReference type="Rhea" id="RHEA-COMP:9867"/>
        <dbReference type="Rhea" id="RHEA-COMP:13832"/>
        <dbReference type="ChEBI" id="CHEBI:17154"/>
        <dbReference type="ChEBI" id="CHEBI:29961"/>
        <dbReference type="ChEBI" id="CHEBI:57540"/>
        <dbReference type="ChEBI" id="CHEBI:138102"/>
    </reaction>
    <physiologicalReaction direction="left-to-right" evidence="21">
        <dbReference type="Rhea" id="RHEA:54425"/>
    </physiologicalReaction>
</comment>
<dbReference type="InterPro" id="IPR050800">
    <property type="entry name" value="ARTD/PARP"/>
</dbReference>
<dbReference type="InterPro" id="IPR036616">
    <property type="entry name" value="Poly(ADP-ribose)pol_reg_dom_sf"/>
</dbReference>
<keyword evidence="9 27" id="KW-0328">Glycosyltransferase</keyword>
<evidence type="ECO:0000256" key="23">
    <source>
        <dbReference type="ARBA" id="ARBA00033987"/>
    </source>
</evidence>
<evidence type="ECO:0000256" key="4">
    <source>
        <dbReference type="ARBA" id="ARBA00022454"/>
    </source>
</evidence>
<evidence type="ECO:0000256" key="2">
    <source>
        <dbReference type="ARBA" id="ARBA00004514"/>
    </source>
</evidence>
<dbReference type="GO" id="GO:0045087">
    <property type="term" value="P:innate immune response"/>
    <property type="evidence" value="ECO:0007669"/>
    <property type="project" value="UniProtKB-KW"/>
</dbReference>
<feature type="domain" description="PARP alpha-helical" evidence="29">
    <location>
        <begin position="1"/>
        <end position="85"/>
    </location>
</feature>
<evidence type="ECO:0000256" key="3">
    <source>
        <dbReference type="ARBA" id="ARBA00004604"/>
    </source>
</evidence>
<dbReference type="PANTHER" id="PTHR10459">
    <property type="entry name" value="DNA LIGASE"/>
    <property type="match status" value="1"/>
</dbReference>
<comment type="catalytic activity">
    <reaction evidence="24">
        <text>L-histidyl-[protein] + NAD(+) = N(tele)-(ADP-D-ribosyl)-L-histidyl-[protein] + nicotinamide + H(+)</text>
        <dbReference type="Rhea" id="RHEA:72071"/>
        <dbReference type="Rhea" id="RHEA-COMP:9745"/>
        <dbReference type="Rhea" id="RHEA-COMP:18085"/>
        <dbReference type="ChEBI" id="CHEBI:15378"/>
        <dbReference type="ChEBI" id="CHEBI:17154"/>
        <dbReference type="ChEBI" id="CHEBI:29979"/>
        <dbReference type="ChEBI" id="CHEBI:57540"/>
        <dbReference type="ChEBI" id="CHEBI:191398"/>
    </reaction>
    <physiologicalReaction direction="left-to-right" evidence="24">
        <dbReference type="Rhea" id="RHEA:72072"/>
    </physiologicalReaction>
</comment>
<comment type="catalytic activity">
    <reaction evidence="20">
        <text>L-glutamyl-[protein] + NAD(+) = 5-O-(ADP-D-ribosyl)-L-glutamyl-[protein] + nicotinamide</text>
        <dbReference type="Rhea" id="RHEA:58224"/>
        <dbReference type="Rhea" id="RHEA-COMP:10208"/>
        <dbReference type="Rhea" id="RHEA-COMP:15089"/>
        <dbReference type="ChEBI" id="CHEBI:17154"/>
        <dbReference type="ChEBI" id="CHEBI:29973"/>
        <dbReference type="ChEBI" id="CHEBI:57540"/>
        <dbReference type="ChEBI" id="CHEBI:142540"/>
    </reaction>
    <physiologicalReaction direction="left-to-right" evidence="20">
        <dbReference type="Rhea" id="RHEA:58225"/>
    </physiologicalReaction>
</comment>
<dbReference type="Gene3D" id="1.20.142.10">
    <property type="entry name" value="Poly(ADP-ribose) polymerase, regulatory domain"/>
    <property type="match status" value="1"/>
</dbReference>
<keyword evidence="4" id="KW-0158">Chromosome</keyword>
<organism evidence="30 31">
    <name type="scientific">Eumeta variegata</name>
    <name type="common">Bagworm moth</name>
    <name type="synonym">Eumeta japonica</name>
    <dbReference type="NCBI Taxonomy" id="151549"/>
    <lineage>
        <taxon>Eukaryota</taxon>
        <taxon>Metazoa</taxon>
        <taxon>Ecdysozoa</taxon>
        <taxon>Arthropoda</taxon>
        <taxon>Hexapoda</taxon>
        <taxon>Insecta</taxon>
        <taxon>Pterygota</taxon>
        <taxon>Neoptera</taxon>
        <taxon>Endopterygota</taxon>
        <taxon>Lepidoptera</taxon>
        <taxon>Glossata</taxon>
        <taxon>Ditrysia</taxon>
        <taxon>Tineoidea</taxon>
        <taxon>Psychidae</taxon>
        <taxon>Oiketicinae</taxon>
        <taxon>Eumeta</taxon>
    </lineage>
</organism>
<dbReference type="InterPro" id="IPR004102">
    <property type="entry name" value="Poly(ADP-ribose)pol_reg_dom"/>
</dbReference>
<evidence type="ECO:0000256" key="27">
    <source>
        <dbReference type="RuleBase" id="RU362114"/>
    </source>
</evidence>
<keyword evidence="8" id="KW-0399">Innate immunity</keyword>
<dbReference type="GO" id="GO:0140815">
    <property type="term" value="F:NAD+-protein-histidine ADP-ribosyltransferase activity"/>
    <property type="evidence" value="ECO:0007669"/>
    <property type="project" value="RHEA"/>
</dbReference>
<evidence type="ECO:0000256" key="16">
    <source>
        <dbReference type="ARBA" id="ARBA00023027"/>
    </source>
</evidence>
<keyword evidence="17" id="KW-0238">DNA-binding</keyword>
<dbReference type="GO" id="GO:0140805">
    <property type="term" value="F:NAD+-protein-serine ADP-ribosyltransferase activity"/>
    <property type="evidence" value="ECO:0007669"/>
    <property type="project" value="RHEA"/>
</dbReference>
<dbReference type="GO" id="GO:0006302">
    <property type="term" value="P:double-strand break repair"/>
    <property type="evidence" value="ECO:0007669"/>
    <property type="project" value="TreeGrafter"/>
</dbReference>
<keyword evidence="18" id="KW-0804">Transcription</keyword>
<dbReference type="CDD" id="cd01437">
    <property type="entry name" value="parp_like"/>
    <property type="match status" value="1"/>
</dbReference>
<dbReference type="PANTHER" id="PTHR10459:SF112">
    <property type="entry name" value="POLY [ADP-RIBOSE] POLYMERASE 1"/>
    <property type="match status" value="1"/>
</dbReference>
<dbReference type="SUPFAM" id="SSF56399">
    <property type="entry name" value="ADP-ribosylation"/>
    <property type="match status" value="1"/>
</dbReference>
<reference evidence="30 31" key="1">
    <citation type="journal article" date="2019" name="Commun. Biol.">
        <title>The bagworm genome reveals a unique fibroin gene that provides high tensile strength.</title>
        <authorList>
            <person name="Kono N."/>
            <person name="Nakamura H."/>
            <person name="Ohtoshi R."/>
            <person name="Tomita M."/>
            <person name="Numata K."/>
            <person name="Arakawa K."/>
        </authorList>
    </citation>
    <scope>NUCLEOTIDE SEQUENCE [LARGE SCALE GENOMIC DNA]</scope>
</reference>
<dbReference type="FunFam" id="3.90.228.10:FF:000002">
    <property type="entry name" value="Poly [ADP-ribose] polymerase"/>
    <property type="match status" value="1"/>
</dbReference>
<dbReference type="Proteomes" id="UP000299102">
    <property type="component" value="Unassembled WGS sequence"/>
</dbReference>
<evidence type="ECO:0000256" key="14">
    <source>
        <dbReference type="ARBA" id="ARBA00022859"/>
    </source>
</evidence>
<accession>A0A4C1V3G1</accession>
<evidence type="ECO:0000256" key="25">
    <source>
        <dbReference type="ARBA" id="ARBA00048339"/>
    </source>
</evidence>
<keyword evidence="5" id="KW-0963">Cytoplasm</keyword>
<keyword evidence="16 27" id="KW-0520">NAD</keyword>
<evidence type="ECO:0000256" key="21">
    <source>
        <dbReference type="ARBA" id="ARBA00024164"/>
    </source>
</evidence>
<dbReference type="EMBL" id="BGZK01000265">
    <property type="protein sequence ID" value="GBP32817.1"/>
    <property type="molecule type" value="Genomic_DNA"/>
</dbReference>
<keyword evidence="10 27" id="KW-0808">Transferase</keyword>
<dbReference type="EC" id="2.4.2.-" evidence="27"/>
<evidence type="ECO:0000313" key="31">
    <source>
        <dbReference type="Proteomes" id="UP000299102"/>
    </source>
</evidence>
<proteinExistence type="inferred from homology"/>
<evidence type="ECO:0000256" key="12">
    <source>
        <dbReference type="ARBA" id="ARBA00022737"/>
    </source>
</evidence>
<dbReference type="GO" id="GO:0005829">
    <property type="term" value="C:cytosol"/>
    <property type="evidence" value="ECO:0007669"/>
    <property type="project" value="UniProtKB-SubCell"/>
</dbReference>
<keyword evidence="13" id="KW-0013">ADP-ribosylation</keyword>
<evidence type="ECO:0000259" key="29">
    <source>
        <dbReference type="PROSITE" id="PS51060"/>
    </source>
</evidence>
<evidence type="ECO:0000256" key="24">
    <source>
        <dbReference type="ARBA" id="ARBA00048241"/>
    </source>
</evidence>
<dbReference type="InterPro" id="IPR012317">
    <property type="entry name" value="Poly(ADP-ribose)pol_cat_dom"/>
</dbReference>
<evidence type="ECO:0000256" key="22">
    <source>
        <dbReference type="ARBA" id="ARBA00024347"/>
    </source>
</evidence>
<feature type="domain" description="PARP catalytic" evidence="28">
    <location>
        <begin position="94"/>
        <end position="320"/>
    </location>
</feature>
<evidence type="ECO:0000256" key="1">
    <source>
        <dbReference type="ARBA" id="ARBA00004286"/>
    </source>
</evidence>
<evidence type="ECO:0000256" key="7">
    <source>
        <dbReference type="ARBA" id="ARBA00022533"/>
    </source>
</evidence>
<dbReference type="AlphaFoldDB" id="A0A4C1V3G1"/>
<dbReference type="GO" id="GO:0140808">
    <property type="term" value="F:NAD+-protein-tyrosine ADP-ribosyltransferase activity"/>
    <property type="evidence" value="ECO:0007669"/>
    <property type="project" value="RHEA"/>
</dbReference>
<comment type="caution">
    <text evidence="30">The sequence shown here is derived from an EMBL/GenBank/DDBJ whole genome shotgun (WGS) entry which is preliminary data.</text>
</comment>
<evidence type="ECO:0000256" key="9">
    <source>
        <dbReference type="ARBA" id="ARBA00022676"/>
    </source>
</evidence>
<dbReference type="Pfam" id="PF02877">
    <property type="entry name" value="PARP_reg"/>
    <property type="match status" value="1"/>
</dbReference>
<evidence type="ECO:0000256" key="10">
    <source>
        <dbReference type="ARBA" id="ARBA00022679"/>
    </source>
</evidence>
<evidence type="ECO:0000256" key="19">
    <source>
        <dbReference type="ARBA" id="ARBA00023242"/>
    </source>
</evidence>
<comment type="catalytic activity">
    <reaction evidence="25">
        <text>L-tyrosyl-[protein] + NAD(+) = O-(ADP-D-ribosyl)-L-tyrosyl-[protein] + nicotinamide + H(+)</text>
        <dbReference type="Rhea" id="RHEA:58236"/>
        <dbReference type="Rhea" id="RHEA-COMP:10136"/>
        <dbReference type="Rhea" id="RHEA-COMP:15092"/>
        <dbReference type="ChEBI" id="CHEBI:15378"/>
        <dbReference type="ChEBI" id="CHEBI:17154"/>
        <dbReference type="ChEBI" id="CHEBI:46858"/>
        <dbReference type="ChEBI" id="CHEBI:57540"/>
        <dbReference type="ChEBI" id="CHEBI:142557"/>
    </reaction>
    <physiologicalReaction direction="left-to-right" evidence="25">
        <dbReference type="Rhea" id="RHEA:58237"/>
    </physiologicalReaction>
</comment>
<keyword evidence="14" id="KW-0391">Immunity</keyword>
<dbReference type="GO" id="GO:0140807">
    <property type="term" value="F:NAD+-protein-glutamate ADP-ribosyltransferase activity"/>
    <property type="evidence" value="ECO:0007669"/>
    <property type="project" value="RHEA"/>
</dbReference>
<dbReference type="Pfam" id="PF00644">
    <property type="entry name" value="PARP"/>
    <property type="match status" value="1"/>
</dbReference>
<keyword evidence="7" id="KW-0021">Allosteric enzyme</keyword>
<evidence type="ECO:0000256" key="26">
    <source>
        <dbReference type="ARBA" id="ARBA00048575"/>
    </source>
</evidence>
<dbReference type="OrthoDB" id="429950at2759"/>
<dbReference type="GO" id="GO:0003677">
    <property type="term" value="F:DNA binding"/>
    <property type="evidence" value="ECO:0007669"/>
    <property type="project" value="UniProtKB-KW"/>
</dbReference>
<evidence type="ECO:0000256" key="17">
    <source>
        <dbReference type="ARBA" id="ARBA00023125"/>
    </source>
</evidence>
<evidence type="ECO:0000256" key="5">
    <source>
        <dbReference type="ARBA" id="ARBA00022490"/>
    </source>
</evidence>
<evidence type="ECO:0000256" key="13">
    <source>
        <dbReference type="ARBA" id="ARBA00022765"/>
    </source>
</evidence>
<evidence type="ECO:0000259" key="28">
    <source>
        <dbReference type="PROSITE" id="PS51059"/>
    </source>
</evidence>
<comment type="catalytic activity">
    <reaction evidence="26">
        <text>L-seryl-[protein] + NAD(+) = O-(ADP-D-ribosyl)-L-seryl-[protein] + nicotinamide + H(+)</text>
        <dbReference type="Rhea" id="RHEA:58232"/>
        <dbReference type="Rhea" id="RHEA-COMP:9863"/>
        <dbReference type="Rhea" id="RHEA-COMP:15091"/>
        <dbReference type="ChEBI" id="CHEBI:15378"/>
        <dbReference type="ChEBI" id="CHEBI:17154"/>
        <dbReference type="ChEBI" id="CHEBI:29999"/>
        <dbReference type="ChEBI" id="CHEBI:57540"/>
        <dbReference type="ChEBI" id="CHEBI:142556"/>
    </reaction>
    <physiologicalReaction direction="left-to-right" evidence="26">
        <dbReference type="Rhea" id="RHEA:58233"/>
    </physiologicalReaction>
</comment>
<dbReference type="GO" id="GO:0005694">
    <property type="term" value="C:chromosome"/>
    <property type="evidence" value="ECO:0007669"/>
    <property type="project" value="UniProtKB-SubCell"/>
</dbReference>
<dbReference type="STRING" id="151549.A0A4C1V3G1"/>
<dbReference type="PROSITE" id="PS51060">
    <property type="entry name" value="PARP_ALPHA_HD"/>
    <property type="match status" value="1"/>
</dbReference>
<gene>
    <name evidence="30" type="primary">PARP1</name>
    <name evidence="30" type="ORF">EVAR_19669_1</name>
</gene>
<keyword evidence="19" id="KW-0539">Nucleus</keyword>
<keyword evidence="15" id="KW-0805">Transcription regulation</keyword>
<sequence length="320" mass="36178">MPLGKLSKKQITSGYKVLSGLLELIEKGEATETKVIDFTNRFYTLIPHDFGLANPPLLNDVELIKKKIEMLDNLLEIEIAYNMLNQDSEDDSLPPVDSHYLKLKAEIVPLDRKSPEYEMILTYVKNTHATTHAYYTLEVHQIFKVAREKEDERYKPFKKLHNRRLLWHGSRTTNFTGIISQGLRIAPPEAPVTGYMFGKGIYFADMVSKSANYCCTSQSEPVGLMLLCEVALGNMKECSRAQYVTKLPPGKHSVWGLGSTQPTPSENYILEDGTIVPLGKPETTNKNANLLYNEYPFNILSINKISLLSHCLVFKLSSTQ</sequence>
<comment type="catalytic activity">
    <reaction evidence="23">
        <text>NAD(+) + (ADP-D-ribosyl)n-acceptor = nicotinamide + (ADP-D-ribosyl)n+1-acceptor + H(+).</text>
        <dbReference type="EC" id="2.4.2.30"/>
    </reaction>
</comment>
<evidence type="ECO:0000256" key="20">
    <source>
        <dbReference type="ARBA" id="ARBA00024159"/>
    </source>
</evidence>
<keyword evidence="31" id="KW-1185">Reference proteome</keyword>
<dbReference type="GO" id="GO:0003950">
    <property type="term" value="F:NAD+ poly-ADP-ribosyltransferase activity"/>
    <property type="evidence" value="ECO:0007669"/>
    <property type="project" value="UniProtKB-UniRule"/>
</dbReference>